<reference evidence="2 3" key="1">
    <citation type="submission" date="2023-04" db="EMBL/GenBank/DDBJ databases">
        <title>The genome sequence of Polyangium sorediatum DSM14670.</title>
        <authorList>
            <person name="Zhang X."/>
        </authorList>
    </citation>
    <scope>NUCLEOTIDE SEQUENCE [LARGE SCALE GENOMIC DNA]</scope>
    <source>
        <strain evidence="2 3">DSM 14670</strain>
    </source>
</reference>
<organism evidence="2 3">
    <name type="scientific">Polyangium sorediatum</name>
    <dbReference type="NCBI Taxonomy" id="889274"/>
    <lineage>
        <taxon>Bacteria</taxon>
        <taxon>Pseudomonadati</taxon>
        <taxon>Myxococcota</taxon>
        <taxon>Polyangia</taxon>
        <taxon>Polyangiales</taxon>
        <taxon>Polyangiaceae</taxon>
        <taxon>Polyangium</taxon>
    </lineage>
</organism>
<keyword evidence="3" id="KW-1185">Reference proteome</keyword>
<proteinExistence type="predicted"/>
<evidence type="ECO:0000256" key="1">
    <source>
        <dbReference type="SAM" id="SignalP"/>
    </source>
</evidence>
<protein>
    <submittedName>
        <fullName evidence="2">Uncharacterized protein</fullName>
    </submittedName>
</protein>
<name>A0ABT6P5W7_9BACT</name>
<comment type="caution">
    <text evidence="2">The sequence shown here is derived from an EMBL/GenBank/DDBJ whole genome shotgun (WGS) entry which is preliminary data.</text>
</comment>
<sequence length="182" mass="17588">MRSFALLFASAALFAATPALADVVDSPPTNCPDGSDGETCHGGPHCEPRNCATDADCSGGATCADRSFCMQEINCVGGWLDPDAALPPLKPIVVEPCDAAGTCATGTCKSIKVCVGGAQAGSGSGGSGAGAGDGAGGGGDGGDVVVKGCTCTAVGDQAAPWLGLAMVAVGTGIAAARRRRAR</sequence>
<feature type="chain" id="PRO_5046508477" evidence="1">
    <location>
        <begin position="22"/>
        <end position="182"/>
    </location>
</feature>
<gene>
    <name evidence="2" type="ORF">QHF89_40880</name>
</gene>
<evidence type="ECO:0000313" key="3">
    <source>
        <dbReference type="Proteomes" id="UP001160301"/>
    </source>
</evidence>
<evidence type="ECO:0000313" key="2">
    <source>
        <dbReference type="EMBL" id="MDI1435931.1"/>
    </source>
</evidence>
<dbReference type="RefSeq" id="WP_136971944.1">
    <property type="nucleotide sequence ID" value="NZ_JARZHI010000069.1"/>
</dbReference>
<dbReference type="EMBL" id="JARZHI010000069">
    <property type="protein sequence ID" value="MDI1435931.1"/>
    <property type="molecule type" value="Genomic_DNA"/>
</dbReference>
<accession>A0ABT6P5W7</accession>
<dbReference type="Proteomes" id="UP001160301">
    <property type="component" value="Unassembled WGS sequence"/>
</dbReference>
<feature type="signal peptide" evidence="1">
    <location>
        <begin position="1"/>
        <end position="21"/>
    </location>
</feature>
<keyword evidence="1" id="KW-0732">Signal</keyword>